<feature type="region of interest" description="Disordered" evidence="1">
    <location>
        <begin position="22"/>
        <end position="48"/>
    </location>
</feature>
<keyword evidence="2" id="KW-0732">Signal</keyword>
<evidence type="ECO:0000256" key="1">
    <source>
        <dbReference type="SAM" id="MobiDB-lite"/>
    </source>
</evidence>
<comment type="caution">
    <text evidence="3">The sequence shown here is derived from an EMBL/GenBank/DDBJ whole genome shotgun (WGS) entry which is preliminary data.</text>
</comment>
<organism evidence="3 4">
    <name type="scientific">Xanthomonas nasturtii</name>
    <dbReference type="NCBI Taxonomy" id="1843581"/>
    <lineage>
        <taxon>Bacteria</taxon>
        <taxon>Pseudomonadati</taxon>
        <taxon>Pseudomonadota</taxon>
        <taxon>Gammaproteobacteria</taxon>
        <taxon>Lysobacterales</taxon>
        <taxon>Lysobacteraceae</taxon>
        <taxon>Xanthomonas</taxon>
    </lineage>
</organism>
<evidence type="ECO:0000313" key="4">
    <source>
        <dbReference type="Proteomes" id="UP001167357"/>
    </source>
</evidence>
<sequence length="183" mass="19155">MFRSRLVIALALAPALAFAQQPQPGNRAASPAAAQPAAAAAAPGTPSAQPALSAAQQAQLTKQNTEMTQAALRVAQMVDGNQIASLWDGASSVAKAAVKRDAFVSQIGAERSRLGSVVGRGQGSVTRVKYGPGAQVPEGLYVNVSFPTRFAKAQQPVRELVSFRLDEDKTWRLAGYSLRAALK</sequence>
<protein>
    <submittedName>
        <fullName evidence="3">DUF4019 domain-containing protein</fullName>
    </submittedName>
</protein>
<feature type="chain" id="PRO_5045488246" evidence="2">
    <location>
        <begin position="20"/>
        <end position="183"/>
    </location>
</feature>
<dbReference type="EMBL" id="JAMBED010000016">
    <property type="protein sequence ID" value="MCL1551541.1"/>
    <property type="molecule type" value="Genomic_DNA"/>
</dbReference>
<keyword evidence="4" id="KW-1185">Reference proteome</keyword>
<dbReference type="Pfam" id="PF13211">
    <property type="entry name" value="DUF4019"/>
    <property type="match status" value="1"/>
</dbReference>
<dbReference type="RefSeq" id="WP_249047772.1">
    <property type="nucleotide sequence ID" value="NZ_JAMBEC010000019.1"/>
</dbReference>
<accession>A0ABT0LQC2</accession>
<evidence type="ECO:0000313" key="3">
    <source>
        <dbReference type="EMBL" id="MCL1551541.1"/>
    </source>
</evidence>
<gene>
    <name evidence="3" type="ORF">M3O51_09480</name>
</gene>
<dbReference type="Proteomes" id="UP001167357">
    <property type="component" value="Unassembled WGS sequence"/>
</dbReference>
<reference evidence="3" key="1">
    <citation type="submission" date="2022-04" db="EMBL/GenBank/DDBJ databases">
        <title>Genomic comparison of 19 strains of Xanthomonas nasturtii, a newly emerging watercress pathogen.</title>
        <authorList>
            <person name="Harrison J."/>
            <person name="Greer S."/>
            <person name="Hussain R."/>
            <person name="Lascelles D."/>
            <person name="Roberts M."/>
            <person name="Carter B."/>
            <person name="Bryning A."/>
            <person name="Carroll S."/>
            <person name="Aspin A."/>
            <person name="Cruz L."/>
            <person name="Cruz J."/>
            <person name="Grant M."/>
            <person name="Vicente J."/>
            <person name="Studholme D.J."/>
        </authorList>
    </citation>
    <scope>NUCLEOTIDE SEQUENCE</scope>
    <source>
        <strain evidence="3">10016B</strain>
    </source>
</reference>
<evidence type="ECO:0000256" key="2">
    <source>
        <dbReference type="SAM" id="SignalP"/>
    </source>
</evidence>
<name>A0ABT0LQC2_9XANT</name>
<dbReference type="InterPro" id="IPR025091">
    <property type="entry name" value="DUF4019"/>
</dbReference>
<feature type="signal peptide" evidence="2">
    <location>
        <begin position="1"/>
        <end position="19"/>
    </location>
</feature>
<proteinExistence type="predicted"/>